<sequence>ENFMFCPECGKKWDSSEKTIMPKPEKEKKTGVKKAETIEKVEETKPLEKPKSVEKVEPKAALPKISRRLPSKLKMPGKKMLMIISVICIALVVAAAVILFNPFDTNGTSSGGGAFTITVENNYSVSVKYYLLIDGYYKHGSLDNPITMETGGSTTVTINENDLSIKKSTHELTLFASIDDVSWVSSTASSVTESATFEISGDNGSISVNCTGSQ</sequence>
<keyword evidence="1" id="KW-1133">Transmembrane helix</keyword>
<feature type="non-terminal residue" evidence="2">
    <location>
        <position position="1"/>
    </location>
</feature>
<keyword evidence="1" id="KW-0472">Membrane</keyword>
<dbReference type="EMBL" id="BARS01034909">
    <property type="protein sequence ID" value="GAG27054.1"/>
    <property type="molecule type" value="Genomic_DNA"/>
</dbReference>
<accession>X0W7Z0</accession>
<proteinExistence type="predicted"/>
<reference evidence="2" key="1">
    <citation type="journal article" date="2014" name="Front. Microbiol.">
        <title>High frequency of phylogenetically diverse reductive dehalogenase-homologous genes in deep subseafloor sedimentary metagenomes.</title>
        <authorList>
            <person name="Kawai M."/>
            <person name="Futagami T."/>
            <person name="Toyoda A."/>
            <person name="Takaki Y."/>
            <person name="Nishi S."/>
            <person name="Hori S."/>
            <person name="Arai W."/>
            <person name="Tsubouchi T."/>
            <person name="Morono Y."/>
            <person name="Uchiyama I."/>
            <person name="Ito T."/>
            <person name="Fujiyama A."/>
            <person name="Inagaki F."/>
            <person name="Takami H."/>
        </authorList>
    </citation>
    <scope>NUCLEOTIDE SEQUENCE</scope>
    <source>
        <strain evidence="2">Expedition CK06-06</strain>
    </source>
</reference>
<keyword evidence="1" id="KW-0812">Transmembrane</keyword>
<dbReference type="AlphaFoldDB" id="X0W7Z0"/>
<evidence type="ECO:0000256" key="1">
    <source>
        <dbReference type="SAM" id="Phobius"/>
    </source>
</evidence>
<protein>
    <submittedName>
        <fullName evidence="2">Uncharacterized protein</fullName>
    </submittedName>
</protein>
<feature type="transmembrane region" description="Helical" evidence="1">
    <location>
        <begin position="80"/>
        <end position="100"/>
    </location>
</feature>
<name>X0W7Z0_9ZZZZ</name>
<organism evidence="2">
    <name type="scientific">marine sediment metagenome</name>
    <dbReference type="NCBI Taxonomy" id="412755"/>
    <lineage>
        <taxon>unclassified sequences</taxon>
        <taxon>metagenomes</taxon>
        <taxon>ecological metagenomes</taxon>
    </lineage>
</organism>
<comment type="caution">
    <text evidence="2">The sequence shown here is derived from an EMBL/GenBank/DDBJ whole genome shotgun (WGS) entry which is preliminary data.</text>
</comment>
<gene>
    <name evidence="2" type="ORF">S01H1_53872</name>
</gene>
<evidence type="ECO:0000313" key="2">
    <source>
        <dbReference type="EMBL" id="GAG27054.1"/>
    </source>
</evidence>